<evidence type="ECO:0000313" key="7">
    <source>
        <dbReference type="EMBL" id="RIB35507.1"/>
    </source>
</evidence>
<comment type="function">
    <text evidence="6">This protein binds specifically to 23S rRNA. It makes multiple contacts with different domains of the 23S rRNA in the assembled 50S subunit and ribosome.</text>
</comment>
<dbReference type="GO" id="GO:0022625">
    <property type="term" value="C:cytosolic large ribosomal subunit"/>
    <property type="evidence" value="ECO:0007669"/>
    <property type="project" value="UniProtKB-UniRule"/>
</dbReference>
<dbReference type="PANTHER" id="PTHR11593:SF10">
    <property type="entry name" value="60S RIBOSOMAL PROTEIN L17"/>
    <property type="match status" value="1"/>
</dbReference>
<dbReference type="NCBIfam" id="TIGR01038">
    <property type="entry name" value="uL22_arch_euk"/>
    <property type="match status" value="1"/>
</dbReference>
<evidence type="ECO:0000313" key="8">
    <source>
        <dbReference type="Proteomes" id="UP000266622"/>
    </source>
</evidence>
<protein>
    <recommendedName>
        <fullName evidence="4 6">50S ribosomal protein L22</fullName>
    </recommendedName>
</protein>
<dbReference type="GO" id="GO:0019843">
    <property type="term" value="F:rRNA binding"/>
    <property type="evidence" value="ECO:0007669"/>
    <property type="project" value="UniProtKB-KW"/>
</dbReference>
<dbReference type="InterPro" id="IPR001063">
    <property type="entry name" value="Ribosomal_uL22"/>
</dbReference>
<sequence length="187" mass="22302">MFLSLSYHMNTKLISMLKEQKKIVTVKSYNLPISRKKTVNLAKYIKYLPLKIAKRYLEEIIEKKRAVPYYRYNRDIPHRRNIDAKIKQGRYPVKSAKYMLKLLNSLEKNAINLGLDPSKILILYILVNKGNRTPLKINYEGRRVRRKSTHIEVYGIFIDQFDPSKKYKRKELKALVESIIKEWLQKT</sequence>
<comment type="similarity">
    <text evidence="1 5">Belongs to the universal ribosomal protein uL22 family.</text>
</comment>
<dbReference type="GO" id="GO:0002181">
    <property type="term" value="P:cytoplasmic translation"/>
    <property type="evidence" value="ECO:0007669"/>
    <property type="project" value="TreeGrafter"/>
</dbReference>
<comment type="subunit">
    <text evidence="6">Part of the 50S ribosomal subunit.</text>
</comment>
<dbReference type="Gene3D" id="3.90.470.10">
    <property type="entry name" value="Ribosomal protein L22/L17"/>
    <property type="match status" value="1"/>
</dbReference>
<accession>A0A397WPM0</accession>
<dbReference type="PANTHER" id="PTHR11593">
    <property type="entry name" value="60S RIBOSOMAL PROTEIN L17"/>
    <property type="match status" value="1"/>
</dbReference>
<evidence type="ECO:0000256" key="1">
    <source>
        <dbReference type="ARBA" id="ARBA00009451"/>
    </source>
</evidence>
<dbReference type="GO" id="GO:0003735">
    <property type="term" value="F:structural constituent of ribosome"/>
    <property type="evidence" value="ECO:0007669"/>
    <property type="project" value="UniProtKB-UniRule"/>
</dbReference>
<keyword evidence="6" id="KW-0699">rRNA-binding</keyword>
<evidence type="ECO:0000256" key="2">
    <source>
        <dbReference type="ARBA" id="ARBA00022980"/>
    </source>
</evidence>
<keyword evidence="2 5" id="KW-0689">Ribosomal protein</keyword>
<gene>
    <name evidence="7" type="ORF">BXU00_00125</name>
</gene>
<evidence type="ECO:0000256" key="3">
    <source>
        <dbReference type="ARBA" id="ARBA00023274"/>
    </source>
</evidence>
<keyword evidence="6" id="KW-0694">RNA-binding</keyword>
<dbReference type="Proteomes" id="UP000266622">
    <property type="component" value="Unassembled WGS sequence"/>
</dbReference>
<reference evidence="7 8" key="1">
    <citation type="journal article" date="2018" name="Syst. Appl. Microbiol.">
        <title>A new symbiotic nanoarchaeote (Candidatus Nanoclepta minutus) and its host (Zestosphaera tikiterensis gen. nov., sp. nov.) from a New Zealand hot spring.</title>
        <authorList>
            <person name="St John E."/>
            <person name="Liu Y."/>
            <person name="Podar M."/>
            <person name="Stott M.B."/>
            <person name="Meneghin J."/>
            <person name="Chen Z."/>
            <person name="Lagutin K."/>
            <person name="Mitchell K."/>
            <person name="Reysenbach A.L."/>
        </authorList>
    </citation>
    <scope>NUCLEOTIDE SEQUENCE [LARGE SCALE GENOMIC DNA]</scope>
    <source>
        <strain evidence="7">NZ3</strain>
    </source>
</reference>
<dbReference type="InterPro" id="IPR005721">
    <property type="entry name" value="Ribosomal_uL22_euk/arc"/>
</dbReference>
<evidence type="ECO:0000256" key="6">
    <source>
        <dbReference type="RuleBase" id="RU004007"/>
    </source>
</evidence>
<name>A0A397WPM0_9ARCH</name>
<comment type="caution">
    <text evidence="7">The sequence shown here is derived from an EMBL/GenBank/DDBJ whole genome shotgun (WGS) entry which is preliminary data.</text>
</comment>
<dbReference type="SUPFAM" id="SSF54843">
    <property type="entry name" value="Ribosomal protein L22"/>
    <property type="match status" value="1"/>
</dbReference>
<keyword evidence="3 5" id="KW-0687">Ribonucleoprotein</keyword>
<organism evidence="7 8">
    <name type="scientific">Candidatus Nanoclepta minutus</name>
    <dbReference type="NCBI Taxonomy" id="1940235"/>
    <lineage>
        <taxon>Archaea</taxon>
        <taxon>Nanobdellota</taxon>
        <taxon>Candidatus Nanoclepta</taxon>
    </lineage>
</organism>
<proteinExistence type="inferred from homology"/>
<evidence type="ECO:0000256" key="5">
    <source>
        <dbReference type="RuleBase" id="RU004005"/>
    </source>
</evidence>
<evidence type="ECO:0000256" key="4">
    <source>
        <dbReference type="NCBIfam" id="TIGR01038"/>
    </source>
</evidence>
<dbReference type="Pfam" id="PF00237">
    <property type="entry name" value="Ribosomal_L22"/>
    <property type="match status" value="1"/>
</dbReference>
<dbReference type="InterPro" id="IPR036394">
    <property type="entry name" value="Ribosomal_uL22_sf"/>
</dbReference>
<dbReference type="EMBL" id="MWMI01000001">
    <property type="protein sequence ID" value="RIB35507.1"/>
    <property type="molecule type" value="Genomic_DNA"/>
</dbReference>
<dbReference type="AlphaFoldDB" id="A0A397WPM0"/>